<evidence type="ECO:0000256" key="5">
    <source>
        <dbReference type="ARBA" id="ARBA00011738"/>
    </source>
</evidence>
<evidence type="ECO:0000313" key="15">
    <source>
        <dbReference type="EMBL" id="KAK4535653.1"/>
    </source>
</evidence>
<dbReference type="NCBIfam" id="TIGR01464">
    <property type="entry name" value="hemE"/>
    <property type="match status" value="1"/>
</dbReference>
<evidence type="ECO:0000313" key="16">
    <source>
        <dbReference type="Proteomes" id="UP001301350"/>
    </source>
</evidence>
<evidence type="ECO:0000259" key="14">
    <source>
        <dbReference type="PROSITE" id="PS00906"/>
    </source>
</evidence>
<dbReference type="PANTHER" id="PTHR21091">
    <property type="entry name" value="METHYLTETRAHYDROFOLATE:HOMOCYSTEINE METHYLTRANSFERASE RELATED"/>
    <property type="match status" value="1"/>
</dbReference>
<protein>
    <recommendedName>
        <fullName evidence="6 11">Uroporphyrinogen decarboxylase</fullName>
        <ecNumber evidence="6 11">4.1.1.37</ecNumber>
    </recommendedName>
</protein>
<comment type="pathway">
    <text evidence="3 11">Porphyrin-containing compound metabolism; protoporphyrin-IX biosynthesis; coproporphyrinogen-III from 5-aminolevulinate: step 4/4.</text>
</comment>
<evidence type="ECO:0000256" key="13">
    <source>
        <dbReference type="SAM" id="MobiDB-lite"/>
    </source>
</evidence>
<dbReference type="GO" id="GO:0006779">
    <property type="term" value="P:porphyrin-containing compound biosynthetic process"/>
    <property type="evidence" value="ECO:0007669"/>
    <property type="project" value="UniProtKB-KW"/>
</dbReference>
<proteinExistence type="inferred from homology"/>
<dbReference type="PANTHER" id="PTHR21091:SF174">
    <property type="entry name" value="UROPORPHYRINOGEN DECARBOXYLASE"/>
    <property type="match status" value="1"/>
</dbReference>
<evidence type="ECO:0000256" key="3">
    <source>
        <dbReference type="ARBA" id="ARBA00004804"/>
    </source>
</evidence>
<dbReference type="AlphaFoldDB" id="A0AAV9IUZ0"/>
<keyword evidence="8 11" id="KW-0456">Lyase</keyword>
<feature type="domain" description="Uroporphyrinogen decarboxylase (URO-D)" evidence="14">
    <location>
        <begin position="94"/>
        <end position="103"/>
    </location>
</feature>
<comment type="subunit">
    <text evidence="5">Homodimer.</text>
</comment>
<comment type="catalytic activity">
    <reaction evidence="10 11">
        <text>uroporphyrinogen III + 4 H(+) = coproporphyrinogen III + 4 CO2</text>
        <dbReference type="Rhea" id="RHEA:19865"/>
        <dbReference type="ChEBI" id="CHEBI:15378"/>
        <dbReference type="ChEBI" id="CHEBI:16526"/>
        <dbReference type="ChEBI" id="CHEBI:57308"/>
        <dbReference type="ChEBI" id="CHEBI:57309"/>
        <dbReference type="EC" id="4.1.1.37"/>
    </reaction>
</comment>
<dbReference type="SUPFAM" id="SSF51726">
    <property type="entry name" value="UROD/MetE-like"/>
    <property type="match status" value="1"/>
</dbReference>
<evidence type="ECO:0000256" key="1">
    <source>
        <dbReference type="ARBA" id="ARBA00002448"/>
    </source>
</evidence>
<comment type="subcellular location">
    <subcellularLocation>
        <location evidence="2">Plastid</location>
        <location evidence="2">Chloroplast</location>
    </subcellularLocation>
</comment>
<dbReference type="GO" id="GO:0009507">
    <property type="term" value="C:chloroplast"/>
    <property type="evidence" value="ECO:0007669"/>
    <property type="project" value="UniProtKB-SubCell"/>
</dbReference>
<comment type="similarity">
    <text evidence="4 12">Belongs to the uroporphyrinogen decarboxylase family.</text>
</comment>
<keyword evidence="16" id="KW-1185">Reference proteome</keyword>
<dbReference type="EC" id="4.1.1.37" evidence="6 11"/>
<evidence type="ECO:0000256" key="8">
    <source>
        <dbReference type="ARBA" id="ARBA00023239"/>
    </source>
</evidence>
<comment type="caution">
    <text evidence="15">The sequence shown here is derived from an EMBL/GenBank/DDBJ whole genome shotgun (WGS) entry which is preliminary data.</text>
</comment>
<feature type="region of interest" description="Disordered" evidence="13">
    <location>
        <begin position="1"/>
        <end position="25"/>
    </location>
</feature>
<sequence>MRCTDRGRSSAPSTAALSRRGMERSAELRRPTAYLFVSPAPRSLSNRRPKCPARRWLCQAPTPDAPTATAPLPPPHAPLLLRALRGEQSLPRPPVWLMRQAGRYMSIFRDFSDKYTFRERSENAGIACELSLQPLRAFGVDAVILFSDILTPLPALGFAFDIQRGRGPVIAEPVRCAADVDTRLRRLESSAQAAFALPFVGEALRELQATLADAPDRPALLGFIGAPFTLAAYLVEGESGKSGGQRLKRMIYSVEGQRLFHRLLSSITESLAEYAVYQIDSGADAVQLFDSWAHHLPPAHYPQLSLQYSMRLATAVHERRPDVPLILYANGSCGKMRCVREALRAAGAVRPQPLACLGLDWKTNMSAARRLLGRDMALQGNLDPMLLEVGERAHLKWELEQCVRSAAGGAHIVNLGHGVTQSTPESMVAALCEYVQELEYAEWYRQLSAEHDSASAEENGPLRQG</sequence>
<reference evidence="15 16" key="1">
    <citation type="submission" date="2022-07" db="EMBL/GenBank/DDBJ databases">
        <title>Genome-wide signatures of adaptation to extreme environments.</title>
        <authorList>
            <person name="Cho C.H."/>
            <person name="Yoon H.S."/>
        </authorList>
    </citation>
    <scope>NUCLEOTIDE SEQUENCE [LARGE SCALE GENOMIC DNA]</scope>
    <source>
        <strain evidence="15 16">DBV 063 E5</strain>
    </source>
</reference>
<evidence type="ECO:0000256" key="10">
    <source>
        <dbReference type="ARBA" id="ARBA00048033"/>
    </source>
</evidence>
<dbReference type="EMBL" id="JANCYW010000005">
    <property type="protein sequence ID" value="KAK4535653.1"/>
    <property type="molecule type" value="Genomic_DNA"/>
</dbReference>
<evidence type="ECO:0000256" key="9">
    <source>
        <dbReference type="ARBA" id="ARBA00023244"/>
    </source>
</evidence>
<dbReference type="InterPro" id="IPR038071">
    <property type="entry name" value="UROD/MetE-like_sf"/>
</dbReference>
<keyword evidence="9 11" id="KW-0627">Porphyrin biosynthesis</keyword>
<comment type="function">
    <text evidence="1">Catalyzes the decarboxylation of four acetate groups of uroporphyrinogen-III to yield coproporphyrinogen-III.</text>
</comment>
<keyword evidence="7 11" id="KW-0210">Decarboxylase</keyword>
<dbReference type="GO" id="GO:0004853">
    <property type="term" value="F:uroporphyrinogen decarboxylase activity"/>
    <property type="evidence" value="ECO:0007669"/>
    <property type="project" value="UniProtKB-EC"/>
</dbReference>
<dbReference type="InterPro" id="IPR006361">
    <property type="entry name" value="Uroporphyrinogen_deCO2ase_HemE"/>
</dbReference>
<name>A0AAV9IUZ0_CYACA</name>
<evidence type="ECO:0000256" key="2">
    <source>
        <dbReference type="ARBA" id="ARBA00004229"/>
    </source>
</evidence>
<dbReference type="Proteomes" id="UP001301350">
    <property type="component" value="Unassembled WGS sequence"/>
</dbReference>
<evidence type="ECO:0000256" key="6">
    <source>
        <dbReference type="ARBA" id="ARBA00012288"/>
    </source>
</evidence>
<evidence type="ECO:0000256" key="7">
    <source>
        <dbReference type="ARBA" id="ARBA00022793"/>
    </source>
</evidence>
<accession>A0AAV9IUZ0</accession>
<evidence type="ECO:0000256" key="11">
    <source>
        <dbReference type="RuleBase" id="RU000554"/>
    </source>
</evidence>
<evidence type="ECO:0000256" key="4">
    <source>
        <dbReference type="ARBA" id="ARBA00009935"/>
    </source>
</evidence>
<gene>
    <name evidence="15" type="ORF">CDCA_CDCA05G1678</name>
</gene>
<dbReference type="InterPro" id="IPR000257">
    <property type="entry name" value="Uroporphyrinogen_deCOase"/>
</dbReference>
<dbReference type="FunFam" id="3.20.20.210:FF:000006">
    <property type="entry name" value="Uroporphyrinogen decarboxylase"/>
    <property type="match status" value="1"/>
</dbReference>
<dbReference type="Pfam" id="PF01208">
    <property type="entry name" value="URO-D"/>
    <property type="match status" value="1"/>
</dbReference>
<organism evidence="15 16">
    <name type="scientific">Cyanidium caldarium</name>
    <name type="common">Red alga</name>
    <dbReference type="NCBI Taxonomy" id="2771"/>
    <lineage>
        <taxon>Eukaryota</taxon>
        <taxon>Rhodophyta</taxon>
        <taxon>Bangiophyceae</taxon>
        <taxon>Cyanidiales</taxon>
        <taxon>Cyanidiaceae</taxon>
        <taxon>Cyanidium</taxon>
    </lineage>
</organism>
<dbReference type="Gene3D" id="3.20.20.210">
    <property type="match status" value="1"/>
</dbReference>
<dbReference type="PROSITE" id="PS00906">
    <property type="entry name" value="UROD_1"/>
    <property type="match status" value="1"/>
</dbReference>
<evidence type="ECO:0000256" key="12">
    <source>
        <dbReference type="RuleBase" id="RU004169"/>
    </source>
</evidence>